<keyword evidence="7" id="KW-1185">Reference proteome</keyword>
<dbReference type="InterPro" id="IPR017871">
    <property type="entry name" value="ABC_transporter-like_CS"/>
</dbReference>
<dbReference type="STRING" id="1121298.SAMN05444401_1889"/>
<dbReference type="GO" id="GO:0016887">
    <property type="term" value="F:ATP hydrolysis activity"/>
    <property type="evidence" value="ECO:0007669"/>
    <property type="project" value="InterPro"/>
</dbReference>
<dbReference type="PANTHER" id="PTHR42711">
    <property type="entry name" value="ABC TRANSPORTER ATP-BINDING PROTEIN"/>
    <property type="match status" value="1"/>
</dbReference>
<dbReference type="PANTHER" id="PTHR42711:SF5">
    <property type="entry name" value="ABC TRANSPORTER ATP-BINDING PROTEIN NATA"/>
    <property type="match status" value="1"/>
</dbReference>
<dbReference type="GO" id="GO:0005524">
    <property type="term" value="F:ATP binding"/>
    <property type="evidence" value="ECO:0007669"/>
    <property type="project" value="UniProtKB-KW"/>
</dbReference>
<evidence type="ECO:0000256" key="3">
    <source>
        <dbReference type="ARBA" id="ARBA00022741"/>
    </source>
</evidence>
<dbReference type="InterPro" id="IPR050763">
    <property type="entry name" value="ABC_transporter_ATP-binding"/>
</dbReference>
<evidence type="ECO:0000313" key="6">
    <source>
        <dbReference type="EMBL" id="SHI95371.1"/>
    </source>
</evidence>
<dbReference type="AlphaFoldDB" id="A0A1M6FCI1"/>
<reference evidence="6 7" key="1">
    <citation type="submission" date="2016-11" db="EMBL/GenBank/DDBJ databases">
        <authorList>
            <person name="Jaros S."/>
            <person name="Januszkiewicz K."/>
            <person name="Wedrychowicz H."/>
        </authorList>
    </citation>
    <scope>NUCLEOTIDE SEQUENCE [LARGE SCALE GENOMIC DNA]</scope>
    <source>
        <strain evidence="6 7">DSM 21864</strain>
    </source>
</reference>
<dbReference type="Gene3D" id="3.40.50.300">
    <property type="entry name" value="P-loop containing nucleotide triphosphate hydrolases"/>
    <property type="match status" value="1"/>
</dbReference>
<protein>
    <submittedName>
        <fullName evidence="6">ABC-2 type transport system ATP-binding protein</fullName>
    </submittedName>
</protein>
<name>A0A1M6FCI1_9CLOT</name>
<evidence type="ECO:0000259" key="5">
    <source>
        <dbReference type="PROSITE" id="PS50893"/>
    </source>
</evidence>
<dbReference type="SMART" id="SM00382">
    <property type="entry name" value="AAA"/>
    <property type="match status" value="1"/>
</dbReference>
<dbReference type="RefSeq" id="WP_073006223.1">
    <property type="nucleotide sequence ID" value="NZ_FQZO01000002.1"/>
</dbReference>
<evidence type="ECO:0000256" key="1">
    <source>
        <dbReference type="ARBA" id="ARBA00005417"/>
    </source>
</evidence>
<feature type="domain" description="ABC transporter" evidence="5">
    <location>
        <begin position="4"/>
        <end position="229"/>
    </location>
</feature>
<dbReference type="CDD" id="cd03230">
    <property type="entry name" value="ABC_DR_subfamily_A"/>
    <property type="match status" value="1"/>
</dbReference>
<evidence type="ECO:0000256" key="2">
    <source>
        <dbReference type="ARBA" id="ARBA00022448"/>
    </source>
</evidence>
<dbReference type="InterPro" id="IPR003593">
    <property type="entry name" value="AAA+_ATPase"/>
</dbReference>
<dbReference type="EMBL" id="FQZO01000002">
    <property type="protein sequence ID" value="SHI95371.1"/>
    <property type="molecule type" value="Genomic_DNA"/>
</dbReference>
<dbReference type="PROSITE" id="PS00211">
    <property type="entry name" value="ABC_TRANSPORTER_1"/>
    <property type="match status" value="1"/>
</dbReference>
<dbReference type="InterPro" id="IPR003439">
    <property type="entry name" value="ABC_transporter-like_ATP-bd"/>
</dbReference>
<keyword evidence="3" id="KW-0547">Nucleotide-binding</keyword>
<sequence length="294" mass="33535">MFAIETNNLTKNYGKSRGVKNINLNVEEGEFYGFIGPNGAGKSTTIRLLLNFIYPTTGGAKIFGMDCVKESKLIKEQLGYVPSEVNYYRNMKVIDILNYAQTFKNQRSSERLEYLCETFEVEKNKLVGELSLGNKKKIAIIQALINEPKLLILDEPTNGLDPLMQKKLFDLLVEENKKGTTIFFSSHNLIEVQRFCHKVAIIREGSIIEVKKVEELLGSHMVKVKITSKADLKDLLIGEHISNIAKEDNKVTFLFNGDINILIKELSSINMEDLRIEDLSLEDTFMTYYDMEEK</sequence>
<dbReference type="Pfam" id="PF00005">
    <property type="entry name" value="ABC_tran"/>
    <property type="match status" value="1"/>
</dbReference>
<keyword evidence="4 6" id="KW-0067">ATP-binding</keyword>
<keyword evidence="2" id="KW-0813">Transport</keyword>
<comment type="similarity">
    <text evidence="1">Belongs to the ABC transporter superfamily.</text>
</comment>
<dbReference type="OrthoDB" id="9804819at2"/>
<evidence type="ECO:0000256" key="4">
    <source>
        <dbReference type="ARBA" id="ARBA00022840"/>
    </source>
</evidence>
<dbReference type="SUPFAM" id="SSF52540">
    <property type="entry name" value="P-loop containing nucleoside triphosphate hydrolases"/>
    <property type="match status" value="1"/>
</dbReference>
<organism evidence="6 7">
    <name type="scientific">Clostridium amylolyticum</name>
    <dbReference type="NCBI Taxonomy" id="1121298"/>
    <lineage>
        <taxon>Bacteria</taxon>
        <taxon>Bacillati</taxon>
        <taxon>Bacillota</taxon>
        <taxon>Clostridia</taxon>
        <taxon>Eubacteriales</taxon>
        <taxon>Clostridiaceae</taxon>
        <taxon>Clostridium</taxon>
    </lineage>
</organism>
<accession>A0A1M6FCI1</accession>
<dbReference type="Proteomes" id="UP000184080">
    <property type="component" value="Unassembled WGS sequence"/>
</dbReference>
<proteinExistence type="inferred from homology"/>
<evidence type="ECO:0000313" key="7">
    <source>
        <dbReference type="Proteomes" id="UP000184080"/>
    </source>
</evidence>
<dbReference type="PROSITE" id="PS50893">
    <property type="entry name" value="ABC_TRANSPORTER_2"/>
    <property type="match status" value="1"/>
</dbReference>
<dbReference type="InterPro" id="IPR027417">
    <property type="entry name" value="P-loop_NTPase"/>
</dbReference>
<gene>
    <name evidence="6" type="ORF">SAMN05444401_1889</name>
</gene>